<comment type="subcellular location">
    <subcellularLocation>
        <location evidence="1">Secreted</location>
    </subcellularLocation>
</comment>
<feature type="signal peptide" evidence="3">
    <location>
        <begin position="1"/>
        <end position="20"/>
    </location>
</feature>
<organism evidence="5">
    <name type="scientific">Scytodes thoracica</name>
    <name type="common">Spitting spider</name>
    <name type="synonym">Aranea thoracica</name>
    <dbReference type="NCBI Taxonomy" id="1112478"/>
    <lineage>
        <taxon>Eukaryota</taxon>
        <taxon>Metazoa</taxon>
        <taxon>Ecdysozoa</taxon>
        <taxon>Arthropoda</taxon>
        <taxon>Chelicerata</taxon>
        <taxon>Arachnida</taxon>
        <taxon>Araneae</taxon>
        <taxon>Araneomorphae</taxon>
        <taxon>Haplogynae</taxon>
        <taxon>Scytodoidea</taxon>
        <taxon>Scytodidae</taxon>
        <taxon>Scytodes</taxon>
    </lineage>
</organism>
<accession>A0A0A0V6M1</accession>
<name>A0A0A0V6M1_SCYTH</name>
<dbReference type="InterPro" id="IPR029277">
    <property type="entry name" value="SVWC_dom"/>
</dbReference>
<evidence type="ECO:0000259" key="4">
    <source>
        <dbReference type="SMART" id="SM01318"/>
    </source>
</evidence>
<evidence type="ECO:0000256" key="1">
    <source>
        <dbReference type="ARBA" id="ARBA00004613"/>
    </source>
</evidence>
<dbReference type="EMBL" id="KF860650">
    <property type="protein sequence ID" value="AIW62569.1"/>
    <property type="molecule type" value="mRNA"/>
</dbReference>
<protein>
    <submittedName>
        <fullName evidence="5">Venom peptide U13-SYTX-Sth1a</fullName>
    </submittedName>
</protein>
<proteinExistence type="evidence at transcript level"/>
<sequence>MASRVLLVLIIACLVNQAFGLGEILDWIFNWNKGGNKVKEVQKCNEINGIKLAVGEFHYDDTRCEKYSCDKDKLTISRCDTLFVPSNCIRQKGSGSYPNCCPTLRCWTD</sequence>
<evidence type="ECO:0000256" key="3">
    <source>
        <dbReference type="SAM" id="SignalP"/>
    </source>
</evidence>
<reference evidence="5" key="1">
    <citation type="submission" date="2013-11" db="EMBL/GenBank/DDBJ databases">
        <authorList>
            <person name="Thropp P.A."/>
            <person name="Correa S.M."/>
            <person name="Garb J.E."/>
            <person name="Binford G.J."/>
        </authorList>
    </citation>
    <scope>NUCLEOTIDE SEQUENCE</scope>
    <source>
        <tissue evidence="5">Venom gland</tissue>
    </source>
</reference>
<dbReference type="Pfam" id="PF15430">
    <property type="entry name" value="SVWC"/>
    <property type="match status" value="1"/>
</dbReference>
<keyword evidence="3" id="KW-0732">Signal</keyword>
<dbReference type="AlphaFoldDB" id="A0A0A0V6M1"/>
<evidence type="ECO:0000313" key="5">
    <source>
        <dbReference type="EMBL" id="AIW62569.1"/>
    </source>
</evidence>
<evidence type="ECO:0000256" key="2">
    <source>
        <dbReference type="ARBA" id="ARBA00022525"/>
    </source>
</evidence>
<feature type="chain" id="PRO_5001978128" evidence="3">
    <location>
        <begin position="21"/>
        <end position="109"/>
    </location>
</feature>
<feature type="domain" description="Single" evidence="4">
    <location>
        <begin position="44"/>
        <end position="106"/>
    </location>
</feature>
<keyword evidence="2" id="KW-0964">Secreted</keyword>
<reference evidence="5" key="2">
    <citation type="journal article" date="2014" name="J. Proteome Res.">
        <title>Spit and venom from scytodes spiders: a diverse and distinct cocktail.</title>
        <authorList>
            <person name="Zobel-Thropp P.A."/>
            <person name="Correa S.M."/>
            <person name="Garb J.E."/>
            <person name="Binford G.J."/>
        </authorList>
    </citation>
    <scope>NUCLEOTIDE SEQUENCE</scope>
    <source>
        <tissue evidence="5">Venom gland</tissue>
    </source>
</reference>
<dbReference type="SMART" id="SM01318">
    <property type="entry name" value="SVWC"/>
    <property type="match status" value="1"/>
</dbReference>
<dbReference type="GO" id="GO:0005576">
    <property type="term" value="C:extracellular region"/>
    <property type="evidence" value="ECO:0007669"/>
    <property type="project" value="UniProtKB-SubCell"/>
</dbReference>